<dbReference type="InterPro" id="IPR011990">
    <property type="entry name" value="TPR-like_helical_dom_sf"/>
</dbReference>
<evidence type="ECO:0008006" key="6">
    <source>
        <dbReference type="Google" id="ProtNLM"/>
    </source>
</evidence>
<evidence type="ECO:0000313" key="4">
    <source>
        <dbReference type="EMBL" id="KAK4223968.1"/>
    </source>
</evidence>
<evidence type="ECO:0000259" key="3">
    <source>
        <dbReference type="Pfam" id="PF24883"/>
    </source>
</evidence>
<dbReference type="PANTHER" id="PTHR10039:SF14">
    <property type="entry name" value="NACHT DOMAIN-CONTAINING PROTEIN"/>
    <property type="match status" value="1"/>
</dbReference>
<keyword evidence="1" id="KW-0677">Repeat</keyword>
<dbReference type="Gene3D" id="1.25.40.10">
    <property type="entry name" value="Tetratricopeptide repeat domain"/>
    <property type="match status" value="1"/>
</dbReference>
<evidence type="ECO:0000256" key="1">
    <source>
        <dbReference type="ARBA" id="ARBA00022737"/>
    </source>
</evidence>
<feature type="domain" description="DUF7708" evidence="2">
    <location>
        <begin position="89"/>
        <end position="230"/>
    </location>
</feature>
<dbReference type="Gene3D" id="3.40.50.300">
    <property type="entry name" value="P-loop containing nucleotide triphosphate hydrolases"/>
    <property type="match status" value="1"/>
</dbReference>
<dbReference type="InterPro" id="IPR056125">
    <property type="entry name" value="DUF7708"/>
</dbReference>
<organism evidence="4 5">
    <name type="scientific">Podospora fimiseda</name>
    <dbReference type="NCBI Taxonomy" id="252190"/>
    <lineage>
        <taxon>Eukaryota</taxon>
        <taxon>Fungi</taxon>
        <taxon>Dikarya</taxon>
        <taxon>Ascomycota</taxon>
        <taxon>Pezizomycotina</taxon>
        <taxon>Sordariomycetes</taxon>
        <taxon>Sordariomycetidae</taxon>
        <taxon>Sordariales</taxon>
        <taxon>Podosporaceae</taxon>
        <taxon>Podospora</taxon>
    </lineage>
</organism>
<dbReference type="Pfam" id="PF24809">
    <property type="entry name" value="DUF7708"/>
    <property type="match status" value="1"/>
</dbReference>
<feature type="domain" description="Nephrocystin 3-like N-terminal" evidence="3">
    <location>
        <begin position="335"/>
        <end position="511"/>
    </location>
</feature>
<dbReference type="SUPFAM" id="SSF48452">
    <property type="entry name" value="TPR-like"/>
    <property type="match status" value="1"/>
</dbReference>
<keyword evidence="5" id="KW-1185">Reference proteome</keyword>
<protein>
    <recommendedName>
        <fullName evidence="6">NACHT domain-containing protein</fullName>
    </recommendedName>
</protein>
<reference evidence="4" key="2">
    <citation type="submission" date="2023-05" db="EMBL/GenBank/DDBJ databases">
        <authorList>
            <consortium name="Lawrence Berkeley National Laboratory"/>
            <person name="Steindorff A."/>
            <person name="Hensen N."/>
            <person name="Bonometti L."/>
            <person name="Westerberg I."/>
            <person name="Brannstrom I.O."/>
            <person name="Guillou S."/>
            <person name="Cros-Aarteil S."/>
            <person name="Calhoun S."/>
            <person name="Haridas S."/>
            <person name="Kuo A."/>
            <person name="Mondo S."/>
            <person name="Pangilinan J."/>
            <person name="Riley R."/>
            <person name="Labutti K."/>
            <person name="Andreopoulos B."/>
            <person name="Lipzen A."/>
            <person name="Chen C."/>
            <person name="Yanf M."/>
            <person name="Daum C."/>
            <person name="Ng V."/>
            <person name="Clum A."/>
            <person name="Ohm R."/>
            <person name="Martin F."/>
            <person name="Silar P."/>
            <person name="Natvig D."/>
            <person name="Lalanne C."/>
            <person name="Gautier V."/>
            <person name="Ament-Velasquez S.L."/>
            <person name="Kruys A."/>
            <person name="Hutchinson M.I."/>
            <person name="Powell A.J."/>
            <person name="Barry K."/>
            <person name="Miller A.N."/>
            <person name="Grigoriev I.V."/>
            <person name="Debuchy R."/>
            <person name="Gladieux P."/>
            <person name="Thoren M.H."/>
            <person name="Johannesson H."/>
        </authorList>
    </citation>
    <scope>NUCLEOTIDE SEQUENCE</scope>
    <source>
        <strain evidence="4">CBS 990.96</strain>
    </source>
</reference>
<name>A0AAN7GT58_9PEZI</name>
<dbReference type="EMBL" id="MU865408">
    <property type="protein sequence ID" value="KAK4223968.1"/>
    <property type="molecule type" value="Genomic_DNA"/>
</dbReference>
<comment type="caution">
    <text evidence="4">The sequence shown here is derived from an EMBL/GenBank/DDBJ whole genome shotgun (WGS) entry which is preliminary data.</text>
</comment>
<dbReference type="InterPro" id="IPR027417">
    <property type="entry name" value="P-loop_NTPase"/>
</dbReference>
<evidence type="ECO:0000259" key="2">
    <source>
        <dbReference type="Pfam" id="PF24809"/>
    </source>
</evidence>
<dbReference type="PANTHER" id="PTHR10039">
    <property type="entry name" value="AMELOGENIN"/>
    <property type="match status" value="1"/>
</dbReference>
<gene>
    <name evidence="4" type="ORF">QBC38DRAFT_35086</name>
</gene>
<accession>A0AAN7GT58</accession>
<dbReference type="Pfam" id="PF24883">
    <property type="entry name" value="NPHP3_N"/>
    <property type="match status" value="1"/>
</dbReference>
<dbReference type="InterPro" id="IPR056884">
    <property type="entry name" value="NPHP3-like_N"/>
</dbReference>
<dbReference type="Proteomes" id="UP001301958">
    <property type="component" value="Unassembled WGS sequence"/>
</dbReference>
<evidence type="ECO:0000313" key="5">
    <source>
        <dbReference type="Proteomes" id="UP001301958"/>
    </source>
</evidence>
<reference evidence="4" key="1">
    <citation type="journal article" date="2023" name="Mol. Phylogenet. Evol.">
        <title>Genome-scale phylogeny and comparative genomics of the fungal order Sordariales.</title>
        <authorList>
            <person name="Hensen N."/>
            <person name="Bonometti L."/>
            <person name="Westerberg I."/>
            <person name="Brannstrom I.O."/>
            <person name="Guillou S."/>
            <person name="Cros-Aarteil S."/>
            <person name="Calhoun S."/>
            <person name="Haridas S."/>
            <person name="Kuo A."/>
            <person name="Mondo S."/>
            <person name="Pangilinan J."/>
            <person name="Riley R."/>
            <person name="LaButti K."/>
            <person name="Andreopoulos B."/>
            <person name="Lipzen A."/>
            <person name="Chen C."/>
            <person name="Yan M."/>
            <person name="Daum C."/>
            <person name="Ng V."/>
            <person name="Clum A."/>
            <person name="Steindorff A."/>
            <person name="Ohm R.A."/>
            <person name="Martin F."/>
            <person name="Silar P."/>
            <person name="Natvig D.O."/>
            <person name="Lalanne C."/>
            <person name="Gautier V."/>
            <person name="Ament-Velasquez S.L."/>
            <person name="Kruys A."/>
            <person name="Hutchinson M.I."/>
            <person name="Powell A.J."/>
            <person name="Barry K."/>
            <person name="Miller A.N."/>
            <person name="Grigoriev I.V."/>
            <person name="Debuchy R."/>
            <person name="Gladieux P."/>
            <person name="Hiltunen Thoren M."/>
            <person name="Johannesson H."/>
        </authorList>
    </citation>
    <scope>NUCLEOTIDE SEQUENCE</scope>
    <source>
        <strain evidence="4">CBS 990.96</strain>
    </source>
</reference>
<proteinExistence type="predicted"/>
<sequence length="1325" mass="148692">MSDNAACNERKAAEPGPINSDDAVCWQEAIRVGTTIHNLNQKKGPTSSKYIQSLCEITSTEHARDLMQTAFDSYQKTRKKRGFVATVMIQICRNIQQYSRAIDAFIQSDPGIAGLIWGSIRLLLQIGEEQERASRLASEGILQIILHAGRWEQVSAISGLLNSARIRVALVALYVNVLDFLLSAKKWLDQSTLKRIGVSIFDSKAGKLQGKTDNMKRAAEQVDKELQTLSTYKGLVTLHAINADLYALMDKMDGMLNEARNLSDYVLKLDHELLTSTRQNSASVQLVLADLKMLPLTITHSIMSHIEAGSNLTNIKKWLVLNAVEQPPPTPHTEGTCSWLLRHPAFLEWDGSDQGAVLWVNGHPGSGKSVMSGYLEDHLLARGHDMLFSYRFQRSASNTQSTPTRFAASLVYQLLSKLSQTSIDARGTYIRDLQTLMARFPLGPQQCAFSAIWAVASSLLSKKSKAQKILIVDAMDECVFDTASEPGFLVFLQTLLETVKTTNVRLVVFARPEAELMGFLEQQLPFSSIFLSHDLVSPDVTKFAQVAYEKSGLPQSELPQVMEFVGHSAHGSFRWVELFLDHLSKSVTVEELRARIRITLPPSIGDLYRQAMTTAAEMFTPPELACRRSLLLMIYQAQRPLKKTEIVDALSLLPEKSELVISRLCKPLASTYGGIFHLSHPSVREFFDDLDEKADNSFGIWFADSDSVMAERCLNCLMDKRYADLDRIANYIKANYDEKVIIDTDAEPPAGGFYDYAFRFWDHHLVRVKNPTAELLQWVNKFIVSLQFAYWSEKSRQDCGQLVRVNVLRGSLVSWYKKLCKEDQALIELNKFFVRPYSLLIEAFAAEYSDHTQNKFLPSLALMTMGDYYCIRGLGEELSQARRAVFLELDEILGPQHRLTLRAHSDLAFVHILDGKMVAAQRMYAKALIMQREVYGEQSQCYLETCAFKGQSEFYMGDFVSAVMTWTKLSADSLAIMGPDSWIYLGAQWWLALGLAYLGQLESALSTAQSVVKKRRDLFGPTDTFGDIVQITVGEMQLLLGRYDEAIASISDVMIRTREGCPLDESLVRLDGEFVLAAAYYTAGGRDEEAVEIINEVEPFIKARRFDFQRQCQLIHLKSLLLVRNNKLDEAIHLLQSTLSEAELDQENRILLWIRLDLAKLLRARNSPGDVEQAAANFDHLVGDISGEELGAELFPDEPDPPRFWKVAEQALMLIRDRKHVEAKRLLEAEGVEWKRGGNGFWVWWSGNFSKDLLRVDERDLEGDFVCGRKVDCEGGGGGPGGGGEDGKGMEVVVRSKWGFMGVDIIAQNLRKGVLGSWRAFGGGL</sequence>